<evidence type="ECO:0008006" key="5">
    <source>
        <dbReference type="Google" id="ProtNLM"/>
    </source>
</evidence>
<keyword evidence="2" id="KW-0732">Signal</keyword>
<name>A0A7V8JVK9_9BURK</name>
<protein>
    <recommendedName>
        <fullName evidence="5">Cell envelope biogenesis protein TolA</fullName>
    </recommendedName>
</protein>
<gene>
    <name evidence="3" type="ORF">GAK35_00824</name>
</gene>
<evidence type="ECO:0000256" key="1">
    <source>
        <dbReference type="SAM" id="MobiDB-lite"/>
    </source>
</evidence>
<feature type="chain" id="PRO_5030881085" description="Cell envelope biogenesis protein TolA" evidence="2">
    <location>
        <begin position="24"/>
        <end position="85"/>
    </location>
</feature>
<accession>A0A7V8JVK9</accession>
<sequence>MTTQLKLLGALLAAAAFSTGALAQTAATPAGGDSSQQMNGDSAKQAEKQAKKQKKQAKRDRNQNGANGPSETSSKPQPASGTGSQ</sequence>
<proteinExistence type="predicted"/>
<evidence type="ECO:0000256" key="2">
    <source>
        <dbReference type="SAM" id="SignalP"/>
    </source>
</evidence>
<organism evidence="3 4">
    <name type="scientific">Herbaspirillum frisingense</name>
    <dbReference type="NCBI Taxonomy" id="92645"/>
    <lineage>
        <taxon>Bacteria</taxon>
        <taxon>Pseudomonadati</taxon>
        <taxon>Pseudomonadota</taxon>
        <taxon>Betaproteobacteria</taxon>
        <taxon>Burkholderiales</taxon>
        <taxon>Oxalobacteraceae</taxon>
        <taxon>Herbaspirillum</taxon>
    </lineage>
</organism>
<comment type="caution">
    <text evidence="3">The sequence shown here is derived from an EMBL/GenBank/DDBJ whole genome shotgun (WGS) entry which is preliminary data.</text>
</comment>
<feature type="signal peptide" evidence="2">
    <location>
        <begin position="1"/>
        <end position="23"/>
    </location>
</feature>
<reference evidence="4" key="1">
    <citation type="journal article" date="2020" name="MBio">
        <title>Horizontal gene transfer to a defensive symbiont with a reduced genome amongst a multipartite beetle microbiome.</title>
        <authorList>
            <person name="Waterworth S.C."/>
            <person name="Florez L.V."/>
            <person name="Rees E.R."/>
            <person name="Hertweck C."/>
            <person name="Kaltenpoth M."/>
            <person name="Kwan J.C."/>
        </authorList>
    </citation>
    <scope>NUCLEOTIDE SEQUENCE [LARGE SCALE GENOMIC DNA]</scope>
</reference>
<dbReference type="AlphaFoldDB" id="A0A7V8JVK9"/>
<dbReference type="Proteomes" id="UP000462435">
    <property type="component" value="Unassembled WGS sequence"/>
</dbReference>
<feature type="compositionally biased region" description="Polar residues" evidence="1">
    <location>
        <begin position="63"/>
        <end position="85"/>
    </location>
</feature>
<evidence type="ECO:0000313" key="4">
    <source>
        <dbReference type="Proteomes" id="UP000462435"/>
    </source>
</evidence>
<feature type="region of interest" description="Disordered" evidence="1">
    <location>
        <begin position="23"/>
        <end position="85"/>
    </location>
</feature>
<dbReference type="EMBL" id="WNDX01000015">
    <property type="protein sequence ID" value="KAF1047027.1"/>
    <property type="molecule type" value="Genomic_DNA"/>
</dbReference>
<feature type="compositionally biased region" description="Polar residues" evidence="1">
    <location>
        <begin position="33"/>
        <end position="42"/>
    </location>
</feature>
<evidence type="ECO:0000313" key="3">
    <source>
        <dbReference type="EMBL" id="KAF1047027.1"/>
    </source>
</evidence>